<evidence type="ECO:0000256" key="5">
    <source>
        <dbReference type="SAM" id="Phobius"/>
    </source>
</evidence>
<evidence type="ECO:0000256" key="1">
    <source>
        <dbReference type="ARBA" id="ARBA00004141"/>
    </source>
</evidence>
<feature type="domain" description="TM2" evidence="6">
    <location>
        <begin position="138"/>
        <end position="188"/>
    </location>
</feature>
<name>A0ABU2NJJ8_9PSEU</name>
<evidence type="ECO:0000313" key="9">
    <source>
        <dbReference type="Proteomes" id="UP001183202"/>
    </source>
</evidence>
<dbReference type="InterPro" id="IPR007829">
    <property type="entry name" value="TM2"/>
</dbReference>
<proteinExistence type="predicted"/>
<dbReference type="Pfam" id="PF08044">
    <property type="entry name" value="DUF1707"/>
    <property type="match status" value="1"/>
</dbReference>
<evidence type="ECO:0000259" key="7">
    <source>
        <dbReference type="Pfam" id="PF08044"/>
    </source>
</evidence>
<sequence>MATPDPRSIRIGTVEREQAVKALGDHFALGRLEPDEFEERMTAAYAARTAQDLDRLFEDLPPAAAAHAAGPYPTAHPTMQHPTGHQLTGPYPTGGYPAAFPPAHYPGPMPHPGPVAHGGYDPQAPYGRDPVSGFPYSDRSKVVAGLLQLLLPIGIGRMYAGQAGIGVAQLLLTLFFGIGIVWAFIDGIVILAGRPTDRHGRPLRP</sequence>
<comment type="subcellular location">
    <subcellularLocation>
        <location evidence="1">Membrane</location>
        <topology evidence="1">Multi-pass membrane protein</topology>
    </subcellularLocation>
</comment>
<comment type="caution">
    <text evidence="8">The sequence shown here is derived from an EMBL/GenBank/DDBJ whole genome shotgun (WGS) entry which is preliminary data.</text>
</comment>
<reference evidence="9" key="1">
    <citation type="submission" date="2023-07" db="EMBL/GenBank/DDBJ databases">
        <title>30 novel species of actinomycetes from the DSMZ collection.</title>
        <authorList>
            <person name="Nouioui I."/>
        </authorList>
    </citation>
    <scope>NUCLEOTIDE SEQUENCE [LARGE SCALE GENOMIC DNA]</scope>
    <source>
        <strain evidence="9">DSM 45834</strain>
    </source>
</reference>
<evidence type="ECO:0000256" key="2">
    <source>
        <dbReference type="ARBA" id="ARBA00022692"/>
    </source>
</evidence>
<organism evidence="8 9">
    <name type="scientific">Pseudonocardia charpentierae</name>
    <dbReference type="NCBI Taxonomy" id="3075545"/>
    <lineage>
        <taxon>Bacteria</taxon>
        <taxon>Bacillati</taxon>
        <taxon>Actinomycetota</taxon>
        <taxon>Actinomycetes</taxon>
        <taxon>Pseudonocardiales</taxon>
        <taxon>Pseudonocardiaceae</taxon>
        <taxon>Pseudonocardia</taxon>
    </lineage>
</organism>
<dbReference type="InterPro" id="IPR012551">
    <property type="entry name" value="DUF1707_SHOCT-like"/>
</dbReference>
<protein>
    <submittedName>
        <fullName evidence="8">DUF1707 domain-containing protein</fullName>
    </submittedName>
</protein>
<dbReference type="EMBL" id="JAVREJ010000043">
    <property type="protein sequence ID" value="MDT0353757.1"/>
    <property type="molecule type" value="Genomic_DNA"/>
</dbReference>
<keyword evidence="2 5" id="KW-0812">Transmembrane</keyword>
<evidence type="ECO:0000259" key="6">
    <source>
        <dbReference type="Pfam" id="PF05154"/>
    </source>
</evidence>
<feature type="transmembrane region" description="Helical" evidence="5">
    <location>
        <begin position="142"/>
        <end position="160"/>
    </location>
</feature>
<accession>A0ABU2NJJ8</accession>
<dbReference type="PANTHER" id="PTHR40763:SF4">
    <property type="entry name" value="DUF1707 DOMAIN-CONTAINING PROTEIN"/>
    <property type="match status" value="1"/>
</dbReference>
<dbReference type="PANTHER" id="PTHR40763">
    <property type="entry name" value="MEMBRANE PROTEIN-RELATED"/>
    <property type="match status" value="1"/>
</dbReference>
<dbReference type="Proteomes" id="UP001183202">
    <property type="component" value="Unassembled WGS sequence"/>
</dbReference>
<evidence type="ECO:0000256" key="4">
    <source>
        <dbReference type="ARBA" id="ARBA00023136"/>
    </source>
</evidence>
<dbReference type="Pfam" id="PF05154">
    <property type="entry name" value="TM2"/>
    <property type="match status" value="1"/>
</dbReference>
<dbReference type="RefSeq" id="WP_311560267.1">
    <property type="nucleotide sequence ID" value="NZ_JAVREJ010000043.1"/>
</dbReference>
<evidence type="ECO:0000256" key="3">
    <source>
        <dbReference type="ARBA" id="ARBA00022989"/>
    </source>
</evidence>
<keyword evidence="9" id="KW-1185">Reference proteome</keyword>
<gene>
    <name evidence="8" type="ORF">RM445_30140</name>
</gene>
<keyword evidence="4 5" id="KW-0472">Membrane</keyword>
<evidence type="ECO:0000313" key="8">
    <source>
        <dbReference type="EMBL" id="MDT0353757.1"/>
    </source>
</evidence>
<feature type="domain" description="DUF1707" evidence="7">
    <location>
        <begin position="9"/>
        <end position="61"/>
    </location>
</feature>
<feature type="transmembrane region" description="Helical" evidence="5">
    <location>
        <begin position="166"/>
        <end position="192"/>
    </location>
</feature>
<keyword evidence="3 5" id="KW-1133">Transmembrane helix</keyword>